<evidence type="ECO:0000259" key="2">
    <source>
        <dbReference type="Pfam" id="PF20605"/>
    </source>
</evidence>
<feature type="domain" description="Antitoxin-like ribbon-helix-helix" evidence="2">
    <location>
        <begin position="45"/>
        <end position="94"/>
    </location>
</feature>
<evidence type="ECO:0000256" key="1">
    <source>
        <dbReference type="SAM" id="MobiDB-lite"/>
    </source>
</evidence>
<gene>
    <name evidence="3" type="ORF">ACFOOT_12090</name>
</gene>
<dbReference type="Pfam" id="PF20605">
    <property type="entry name" value="Antitox_RHH"/>
    <property type="match status" value="1"/>
</dbReference>
<protein>
    <submittedName>
        <fullName evidence="3">Ribbon-helix-helix domain-containing protein</fullName>
    </submittedName>
</protein>
<feature type="compositionally biased region" description="Polar residues" evidence="1">
    <location>
        <begin position="32"/>
        <end position="45"/>
    </location>
</feature>
<name>A0ABV7V5I6_9SPHN</name>
<sequence length="96" mass="10309">MSRFANLADKPKASPKSQPESAMLGNEDGANATASPRTTPRSNSRAGRKAIAAYFSPEMSLAMHVCARKHGLSLQELMAEAFDDVLRKYGQSPVGK</sequence>
<reference evidence="4" key="1">
    <citation type="journal article" date="2019" name="Int. J. Syst. Evol. Microbiol.">
        <title>The Global Catalogue of Microorganisms (GCM) 10K type strain sequencing project: providing services to taxonomists for standard genome sequencing and annotation.</title>
        <authorList>
            <consortium name="The Broad Institute Genomics Platform"/>
            <consortium name="The Broad Institute Genome Sequencing Center for Infectious Disease"/>
            <person name="Wu L."/>
            <person name="Ma J."/>
        </authorList>
    </citation>
    <scope>NUCLEOTIDE SEQUENCE [LARGE SCALE GENOMIC DNA]</scope>
    <source>
        <strain evidence="4">KCTC 42224</strain>
    </source>
</reference>
<evidence type="ECO:0000313" key="3">
    <source>
        <dbReference type="EMBL" id="MFC3672162.1"/>
    </source>
</evidence>
<keyword evidence="4" id="KW-1185">Reference proteome</keyword>
<evidence type="ECO:0000313" key="4">
    <source>
        <dbReference type="Proteomes" id="UP001595683"/>
    </source>
</evidence>
<dbReference type="EMBL" id="JBHRYE010000020">
    <property type="protein sequence ID" value="MFC3672162.1"/>
    <property type="molecule type" value="Genomic_DNA"/>
</dbReference>
<comment type="caution">
    <text evidence="3">The sequence shown here is derived from an EMBL/GenBank/DDBJ whole genome shotgun (WGS) entry which is preliminary data.</text>
</comment>
<organism evidence="3 4">
    <name type="scientific">Novosphingobium pokkalii</name>
    <dbReference type="NCBI Taxonomy" id="1770194"/>
    <lineage>
        <taxon>Bacteria</taxon>
        <taxon>Pseudomonadati</taxon>
        <taxon>Pseudomonadota</taxon>
        <taxon>Alphaproteobacteria</taxon>
        <taxon>Sphingomonadales</taxon>
        <taxon>Sphingomonadaceae</taxon>
        <taxon>Novosphingobium</taxon>
    </lineage>
</organism>
<dbReference type="Proteomes" id="UP001595683">
    <property type="component" value="Unassembled WGS sequence"/>
</dbReference>
<feature type="region of interest" description="Disordered" evidence="1">
    <location>
        <begin position="1"/>
        <end position="47"/>
    </location>
</feature>
<dbReference type="InterPro" id="IPR046765">
    <property type="entry name" value="Antitox_RHH"/>
</dbReference>
<proteinExistence type="predicted"/>
<dbReference type="RefSeq" id="WP_191325562.1">
    <property type="nucleotide sequence ID" value="NZ_BMZP01000019.1"/>
</dbReference>
<accession>A0ABV7V5I6</accession>